<dbReference type="AlphaFoldDB" id="A0A0A0KQ14"/>
<dbReference type="CDD" id="cd06464">
    <property type="entry name" value="ACD_sHsps-like"/>
    <property type="match status" value="1"/>
</dbReference>
<dbReference type="STRING" id="3659.A0A0A0KQ14"/>
<evidence type="ECO:0000313" key="6">
    <source>
        <dbReference type="EMBL" id="KGN49816.1"/>
    </source>
</evidence>
<feature type="region of interest" description="Disordered" evidence="4">
    <location>
        <begin position="39"/>
        <end position="72"/>
    </location>
</feature>
<keyword evidence="7" id="KW-1185">Reference proteome</keyword>
<dbReference type="Gene3D" id="2.60.40.790">
    <property type="match status" value="1"/>
</dbReference>
<protein>
    <recommendedName>
        <fullName evidence="5">SHSP domain-containing protein</fullName>
    </recommendedName>
</protein>
<evidence type="ECO:0000256" key="2">
    <source>
        <dbReference type="PROSITE-ProRule" id="PRU00285"/>
    </source>
</evidence>
<evidence type="ECO:0000256" key="3">
    <source>
        <dbReference type="RuleBase" id="RU003616"/>
    </source>
</evidence>
<feature type="domain" description="SHSP" evidence="5">
    <location>
        <begin position="117"/>
        <end position="229"/>
    </location>
</feature>
<reference evidence="6 7" key="1">
    <citation type="journal article" date="2009" name="Nat. Genet.">
        <title>The genome of the cucumber, Cucumis sativus L.</title>
        <authorList>
            <person name="Huang S."/>
            <person name="Li R."/>
            <person name="Zhang Z."/>
            <person name="Li L."/>
            <person name="Gu X."/>
            <person name="Fan W."/>
            <person name="Lucas W.J."/>
            <person name="Wang X."/>
            <person name="Xie B."/>
            <person name="Ni P."/>
            <person name="Ren Y."/>
            <person name="Zhu H."/>
            <person name="Li J."/>
            <person name="Lin K."/>
            <person name="Jin W."/>
            <person name="Fei Z."/>
            <person name="Li G."/>
            <person name="Staub J."/>
            <person name="Kilian A."/>
            <person name="van der Vossen E.A."/>
            <person name="Wu Y."/>
            <person name="Guo J."/>
            <person name="He J."/>
            <person name="Jia Z."/>
            <person name="Ren Y."/>
            <person name="Tian G."/>
            <person name="Lu Y."/>
            <person name="Ruan J."/>
            <person name="Qian W."/>
            <person name="Wang M."/>
            <person name="Huang Q."/>
            <person name="Li B."/>
            <person name="Xuan Z."/>
            <person name="Cao J."/>
            <person name="Asan"/>
            <person name="Wu Z."/>
            <person name="Zhang J."/>
            <person name="Cai Q."/>
            <person name="Bai Y."/>
            <person name="Zhao B."/>
            <person name="Han Y."/>
            <person name="Li Y."/>
            <person name="Li X."/>
            <person name="Wang S."/>
            <person name="Shi Q."/>
            <person name="Liu S."/>
            <person name="Cho W.K."/>
            <person name="Kim J.Y."/>
            <person name="Xu Y."/>
            <person name="Heller-Uszynska K."/>
            <person name="Miao H."/>
            <person name="Cheng Z."/>
            <person name="Zhang S."/>
            <person name="Wu J."/>
            <person name="Yang Y."/>
            <person name="Kang H."/>
            <person name="Li M."/>
            <person name="Liang H."/>
            <person name="Ren X."/>
            <person name="Shi Z."/>
            <person name="Wen M."/>
            <person name="Jian M."/>
            <person name="Yang H."/>
            <person name="Zhang G."/>
            <person name="Yang Z."/>
            <person name="Chen R."/>
            <person name="Liu S."/>
            <person name="Li J."/>
            <person name="Ma L."/>
            <person name="Liu H."/>
            <person name="Zhou Y."/>
            <person name="Zhao J."/>
            <person name="Fang X."/>
            <person name="Li G."/>
            <person name="Fang L."/>
            <person name="Li Y."/>
            <person name="Liu D."/>
            <person name="Zheng H."/>
            <person name="Zhang Y."/>
            <person name="Qin N."/>
            <person name="Li Z."/>
            <person name="Yang G."/>
            <person name="Yang S."/>
            <person name="Bolund L."/>
            <person name="Kristiansen K."/>
            <person name="Zheng H."/>
            <person name="Li S."/>
            <person name="Zhang X."/>
            <person name="Yang H."/>
            <person name="Wang J."/>
            <person name="Sun R."/>
            <person name="Zhang B."/>
            <person name="Jiang S."/>
            <person name="Wang J."/>
            <person name="Du Y."/>
            <person name="Li S."/>
        </authorList>
    </citation>
    <scope>NUCLEOTIDE SEQUENCE [LARGE SCALE GENOMIC DNA]</scope>
    <source>
        <strain evidence="7">cv. 9930</strain>
    </source>
</reference>
<evidence type="ECO:0000256" key="4">
    <source>
        <dbReference type="SAM" id="MobiDB-lite"/>
    </source>
</evidence>
<reference evidence="6 7" key="4">
    <citation type="journal article" date="2011" name="BMC Genomics">
        <title>RNA-Seq improves annotation of protein-coding genes in the cucumber genome.</title>
        <authorList>
            <person name="Li Z."/>
            <person name="Zhang Z."/>
            <person name="Yan P."/>
            <person name="Huang S."/>
            <person name="Fei Z."/>
            <person name="Lin K."/>
        </authorList>
    </citation>
    <scope>NUCLEOTIDE SEQUENCE [LARGE SCALE GENOMIC DNA]</scope>
    <source>
        <strain evidence="7">cv. 9930</strain>
    </source>
</reference>
<feature type="compositionally biased region" description="Polar residues" evidence="4">
    <location>
        <begin position="56"/>
        <end position="65"/>
    </location>
</feature>
<gene>
    <name evidence="6" type="ORF">Csa_5G138480</name>
</gene>
<comment type="similarity">
    <text evidence="2 3">Belongs to the small heat shock protein (HSP20) family.</text>
</comment>
<evidence type="ECO:0000313" key="7">
    <source>
        <dbReference type="Proteomes" id="UP000029981"/>
    </source>
</evidence>
<dbReference type="PROSITE" id="PS01031">
    <property type="entry name" value="SHSP"/>
    <property type="match status" value="1"/>
</dbReference>
<dbReference type="PANTHER" id="PTHR46733:SF4">
    <property type="entry name" value="HEAT SHOCK PROTEIN 21, CHLOROPLASTIC"/>
    <property type="match status" value="1"/>
</dbReference>
<dbReference type="eggNOG" id="KOG0710">
    <property type="taxonomic scope" value="Eukaryota"/>
</dbReference>
<dbReference type="GO" id="GO:0009408">
    <property type="term" value="P:response to heat"/>
    <property type="evidence" value="ECO:0007669"/>
    <property type="project" value="InterPro"/>
</dbReference>
<reference evidence="6 7" key="2">
    <citation type="journal article" date="2009" name="PLoS ONE">
        <title>An integrated genetic and cytogenetic map of the cucumber genome.</title>
        <authorList>
            <person name="Ren Y."/>
            <person name="Zhang Z."/>
            <person name="Liu J."/>
            <person name="Staub J.E."/>
            <person name="Han Y."/>
            <person name="Cheng Z."/>
            <person name="Li X."/>
            <person name="Lu J."/>
            <person name="Miao H."/>
            <person name="Kang H."/>
            <person name="Xie B."/>
            <person name="Gu X."/>
            <person name="Wang X."/>
            <person name="Du Y."/>
            <person name="Jin W."/>
            <person name="Huang S."/>
        </authorList>
    </citation>
    <scope>NUCLEOTIDE SEQUENCE [LARGE SCALE GENOMIC DNA]</scope>
    <source>
        <strain evidence="7">cv. 9930</strain>
    </source>
</reference>
<dbReference type="InterPro" id="IPR002068">
    <property type="entry name" value="A-crystallin/Hsp20_dom"/>
</dbReference>
<evidence type="ECO:0000259" key="5">
    <source>
        <dbReference type="PROSITE" id="PS01031"/>
    </source>
</evidence>
<dbReference type="OMA" id="TMRQMMD"/>
<reference evidence="6 7" key="3">
    <citation type="journal article" date="2010" name="BMC Genomics">
        <title>Transcriptome sequencing and comparative analysis of cucumber flowers with different sex types.</title>
        <authorList>
            <person name="Guo S."/>
            <person name="Zheng Y."/>
            <person name="Joung J.G."/>
            <person name="Liu S."/>
            <person name="Zhang Z."/>
            <person name="Crasta O.R."/>
            <person name="Sobral B.W."/>
            <person name="Xu Y."/>
            <person name="Huang S."/>
            <person name="Fei Z."/>
        </authorList>
    </citation>
    <scope>NUCLEOTIDE SEQUENCE [LARGE SCALE GENOMIC DNA]</scope>
    <source>
        <strain evidence="7">cv. 9930</strain>
    </source>
</reference>
<dbReference type="PANTHER" id="PTHR46733">
    <property type="entry name" value="26.5 KDA HEAT SHOCK PROTEIN, MITOCHONDRIAL"/>
    <property type="match status" value="1"/>
</dbReference>
<sequence>MASTLSSSPSLLLSFKPRPLKKIPPPRVTVLPLRVRAEAGASSGNSKDTSLEVHVNPSSQGQGTSVERRPGSKRLALDISPYGILDPLSPMRTMRQMLETVDRLFDDAVMMTPGLRWNRGGVRAPWDIEEHENEIRMRFDMPGLSKEYVKVSVEDNFLIIKGGHEAETSNTSSNDDGWSTRNASAYHTRLQLPDGVDKDNIKAQLTNGVLYITLPKIKVQRKVMDIEIQ</sequence>
<proteinExistence type="inferred from homology"/>
<dbReference type="SUPFAM" id="SSF49764">
    <property type="entry name" value="HSP20-like chaperones"/>
    <property type="match status" value="1"/>
</dbReference>
<dbReference type="EMBL" id="CM002926">
    <property type="protein sequence ID" value="KGN49816.1"/>
    <property type="molecule type" value="Genomic_DNA"/>
</dbReference>
<evidence type="ECO:0000256" key="1">
    <source>
        <dbReference type="ARBA" id="ARBA00023016"/>
    </source>
</evidence>
<dbReference type="Gramene" id="KGN49816">
    <property type="protein sequence ID" value="KGN49816"/>
    <property type="gene ID" value="Csa_5G138480"/>
</dbReference>
<dbReference type="OrthoDB" id="1431247at2759"/>
<accession>A0A0A0KQ14</accession>
<dbReference type="InterPro" id="IPR044587">
    <property type="entry name" value="HSP21-like"/>
</dbReference>
<organism evidence="6 7">
    <name type="scientific">Cucumis sativus</name>
    <name type="common">Cucumber</name>
    <dbReference type="NCBI Taxonomy" id="3659"/>
    <lineage>
        <taxon>Eukaryota</taxon>
        <taxon>Viridiplantae</taxon>
        <taxon>Streptophyta</taxon>
        <taxon>Embryophyta</taxon>
        <taxon>Tracheophyta</taxon>
        <taxon>Spermatophyta</taxon>
        <taxon>Magnoliopsida</taxon>
        <taxon>eudicotyledons</taxon>
        <taxon>Gunneridae</taxon>
        <taxon>Pentapetalae</taxon>
        <taxon>rosids</taxon>
        <taxon>fabids</taxon>
        <taxon>Cucurbitales</taxon>
        <taxon>Cucurbitaceae</taxon>
        <taxon>Benincaseae</taxon>
        <taxon>Cucumis</taxon>
    </lineage>
</organism>
<dbReference type="KEGG" id="csv:101210285"/>
<dbReference type="InterPro" id="IPR008978">
    <property type="entry name" value="HSP20-like_chaperone"/>
</dbReference>
<dbReference type="Proteomes" id="UP000029981">
    <property type="component" value="Chromosome 5"/>
</dbReference>
<name>A0A0A0KQ14_CUCSA</name>
<keyword evidence="1" id="KW-0346">Stress response</keyword>
<dbReference type="Pfam" id="PF00011">
    <property type="entry name" value="HSP20"/>
    <property type="match status" value="1"/>
</dbReference>